<reference evidence="17" key="1">
    <citation type="journal article" date="2019" name="Int. J. Syst. Evol. Microbiol.">
        <title>The Global Catalogue of Microorganisms (GCM) 10K type strain sequencing project: providing services to taxonomists for standard genome sequencing and annotation.</title>
        <authorList>
            <consortium name="The Broad Institute Genomics Platform"/>
            <consortium name="The Broad Institute Genome Sequencing Center for Infectious Disease"/>
            <person name="Wu L."/>
            <person name="Ma J."/>
        </authorList>
    </citation>
    <scope>NUCLEOTIDE SEQUENCE [LARGE SCALE GENOMIC DNA]</scope>
    <source>
        <strain evidence="17">KACC 14249</strain>
    </source>
</reference>
<dbReference type="EMBL" id="JBHSRD010000006">
    <property type="protein sequence ID" value="MFC6008772.1"/>
    <property type="molecule type" value="Genomic_DNA"/>
</dbReference>
<feature type="region of interest" description="Disordered" evidence="13">
    <location>
        <begin position="1"/>
        <end position="28"/>
    </location>
</feature>
<feature type="transmembrane region" description="Helical" evidence="14">
    <location>
        <begin position="186"/>
        <end position="207"/>
    </location>
</feature>
<evidence type="ECO:0000259" key="15">
    <source>
        <dbReference type="PROSITE" id="PS51384"/>
    </source>
</evidence>
<keyword evidence="4 14" id="KW-0812">Transmembrane</keyword>
<keyword evidence="10" id="KW-0408">Iron</keyword>
<dbReference type="InterPro" id="IPR001433">
    <property type="entry name" value="OxRdtase_FAD/NAD-bd"/>
</dbReference>
<feature type="transmembrane region" description="Helical" evidence="14">
    <location>
        <begin position="114"/>
        <end position="135"/>
    </location>
</feature>
<dbReference type="InterPro" id="IPR017927">
    <property type="entry name" value="FAD-bd_FR_type"/>
</dbReference>
<keyword evidence="8 14" id="KW-1133">Transmembrane helix</keyword>
<evidence type="ECO:0000313" key="17">
    <source>
        <dbReference type="Proteomes" id="UP001596189"/>
    </source>
</evidence>
<evidence type="ECO:0000256" key="11">
    <source>
        <dbReference type="ARBA" id="ARBA00023014"/>
    </source>
</evidence>
<evidence type="ECO:0000256" key="9">
    <source>
        <dbReference type="ARBA" id="ARBA00023002"/>
    </source>
</evidence>
<keyword evidence="17" id="KW-1185">Reference proteome</keyword>
<dbReference type="Gene3D" id="3.40.50.80">
    <property type="entry name" value="Nucleotide-binding domain of ferredoxin-NADP reductase (FNR) module"/>
    <property type="match status" value="1"/>
</dbReference>
<name>A0ABW1JIS1_9ACTN</name>
<evidence type="ECO:0000256" key="1">
    <source>
        <dbReference type="ARBA" id="ARBA00001974"/>
    </source>
</evidence>
<evidence type="ECO:0000256" key="5">
    <source>
        <dbReference type="ARBA" id="ARBA00022714"/>
    </source>
</evidence>
<feature type="transmembrane region" description="Helical" evidence="14">
    <location>
        <begin position="219"/>
        <end position="239"/>
    </location>
</feature>
<keyword evidence="12 14" id="KW-0472">Membrane</keyword>
<proteinExistence type="predicted"/>
<feature type="domain" description="FAD-binding FR-type" evidence="15">
    <location>
        <begin position="244"/>
        <end position="344"/>
    </location>
</feature>
<evidence type="ECO:0000313" key="16">
    <source>
        <dbReference type="EMBL" id="MFC6008772.1"/>
    </source>
</evidence>
<keyword evidence="11" id="KW-0411">Iron-sulfur</keyword>
<evidence type="ECO:0000256" key="8">
    <source>
        <dbReference type="ARBA" id="ARBA00022989"/>
    </source>
</evidence>
<dbReference type="PROSITE" id="PS51384">
    <property type="entry name" value="FAD_FR"/>
    <property type="match status" value="1"/>
</dbReference>
<evidence type="ECO:0000256" key="7">
    <source>
        <dbReference type="ARBA" id="ARBA00022827"/>
    </source>
</evidence>
<evidence type="ECO:0000256" key="6">
    <source>
        <dbReference type="ARBA" id="ARBA00022723"/>
    </source>
</evidence>
<keyword evidence="3" id="KW-0285">Flavoprotein</keyword>
<comment type="caution">
    <text evidence="16">The sequence shown here is derived from an EMBL/GenBank/DDBJ whole genome shotgun (WGS) entry which is preliminary data.</text>
</comment>
<feature type="transmembrane region" description="Helical" evidence="14">
    <location>
        <begin position="39"/>
        <end position="57"/>
    </location>
</feature>
<feature type="compositionally biased region" description="Pro residues" evidence="13">
    <location>
        <begin position="17"/>
        <end position="27"/>
    </location>
</feature>
<comment type="subcellular location">
    <subcellularLocation>
        <location evidence="2">Membrane</location>
        <topology evidence="2">Multi-pass membrane protein</topology>
    </subcellularLocation>
</comment>
<dbReference type="Pfam" id="PF00175">
    <property type="entry name" value="NAD_binding_1"/>
    <property type="match status" value="1"/>
</dbReference>
<evidence type="ECO:0000256" key="13">
    <source>
        <dbReference type="SAM" id="MobiDB-lite"/>
    </source>
</evidence>
<dbReference type="InterPro" id="IPR039261">
    <property type="entry name" value="FNR_nucleotide-bd"/>
</dbReference>
<evidence type="ECO:0000256" key="10">
    <source>
        <dbReference type="ARBA" id="ARBA00023004"/>
    </source>
</evidence>
<dbReference type="InterPro" id="IPR050415">
    <property type="entry name" value="MRET"/>
</dbReference>
<evidence type="ECO:0000256" key="3">
    <source>
        <dbReference type="ARBA" id="ARBA00022630"/>
    </source>
</evidence>
<feature type="transmembrane region" description="Helical" evidence="14">
    <location>
        <begin position="155"/>
        <end position="174"/>
    </location>
</feature>
<dbReference type="InterPro" id="IPR017938">
    <property type="entry name" value="Riboflavin_synthase-like_b-brl"/>
</dbReference>
<organism evidence="16 17">
    <name type="scientific">Angustibacter luteus</name>
    <dbReference type="NCBI Taxonomy" id="658456"/>
    <lineage>
        <taxon>Bacteria</taxon>
        <taxon>Bacillati</taxon>
        <taxon>Actinomycetota</taxon>
        <taxon>Actinomycetes</taxon>
        <taxon>Kineosporiales</taxon>
        <taxon>Kineosporiaceae</taxon>
    </lineage>
</organism>
<keyword evidence="5" id="KW-0001">2Fe-2S</keyword>
<feature type="transmembrane region" description="Helical" evidence="14">
    <location>
        <begin position="77"/>
        <end position="94"/>
    </location>
</feature>
<keyword evidence="6" id="KW-0479">Metal-binding</keyword>
<dbReference type="SUPFAM" id="SSF52343">
    <property type="entry name" value="Ferredoxin reductase-like, C-terminal NADP-linked domain"/>
    <property type="match status" value="1"/>
</dbReference>
<evidence type="ECO:0000256" key="14">
    <source>
        <dbReference type="SAM" id="Phobius"/>
    </source>
</evidence>
<evidence type="ECO:0000256" key="4">
    <source>
        <dbReference type="ARBA" id="ARBA00022692"/>
    </source>
</evidence>
<keyword evidence="7" id="KW-0274">FAD</keyword>
<gene>
    <name evidence="16" type="ORF">ACFQDO_16690</name>
</gene>
<accession>A0ABW1JIS1</accession>
<comment type="cofactor">
    <cofactor evidence="1">
        <name>FAD</name>
        <dbReference type="ChEBI" id="CHEBI:57692"/>
    </cofactor>
</comment>
<dbReference type="Pfam" id="PF01794">
    <property type="entry name" value="Ferric_reduct"/>
    <property type="match status" value="1"/>
</dbReference>
<dbReference type="SUPFAM" id="SSF63380">
    <property type="entry name" value="Riboflavin synthase domain-like"/>
    <property type="match status" value="1"/>
</dbReference>
<dbReference type="RefSeq" id="WP_378227113.1">
    <property type="nucleotide sequence ID" value="NZ_BAABFP010000002.1"/>
</dbReference>
<dbReference type="PANTHER" id="PTHR47354">
    <property type="entry name" value="NADH OXIDOREDUCTASE HCR"/>
    <property type="match status" value="1"/>
</dbReference>
<keyword evidence="9" id="KW-0560">Oxidoreductase</keyword>
<dbReference type="Proteomes" id="UP001596189">
    <property type="component" value="Unassembled WGS sequence"/>
</dbReference>
<dbReference type="PANTHER" id="PTHR47354:SF8">
    <property type="entry name" value="1,2-PHENYLACETYL-COA EPOXIDASE, SUBUNIT E"/>
    <property type="match status" value="1"/>
</dbReference>
<sequence length="479" mass="52684">MTMTSRHRPLPALAAPVSPPVAQPTPLRPSATQPWHRDVIGLLTWASVLVVVALWVSDGQLQELGGWASGVNSIGRLAGLVSADLLLIQVLLMARLPLVERTYGQDELARRHRLVGFTSLNLMVVHILLITLGYASQDGKNPFAELWDLVVDYPGMLLAAAATVLLVMVAVTSIKRSRRKLRYESWHLLHLYAYLGVGLALPHQLWTGEDFLTHWFATVYWWSLWIAAAAAILVFRVGLPIYRTVRHDLRVASVVEEGPGIISVTMTGRHLHRLPVAAGQFLIWRFLSGPGRTRGHPYSLSAAPTGSSLRITVKDLGDDSGALRHIRPGSRVAIEGPFGRLHPGVRTRRKVTLLASGIGVTPLRGLLEALPQDPGDVTLVYRASSEQDVVFRREIELLSAATGARVVFVLGNRIADRSTWLPQYAAHLSDVEALVRLVPDIAEHDVYVCGAQGWVDSMKAAALDAGVPQRHIHEERFSW</sequence>
<evidence type="ECO:0000256" key="2">
    <source>
        <dbReference type="ARBA" id="ARBA00004141"/>
    </source>
</evidence>
<protein>
    <submittedName>
        <fullName evidence="16">Ferric reductase-like transmembrane domain-containing protein</fullName>
    </submittedName>
</protein>
<evidence type="ECO:0000256" key="12">
    <source>
        <dbReference type="ARBA" id="ARBA00023136"/>
    </source>
</evidence>
<dbReference type="CDD" id="cd06198">
    <property type="entry name" value="FNR_like_3"/>
    <property type="match status" value="1"/>
</dbReference>
<dbReference type="InterPro" id="IPR013130">
    <property type="entry name" value="Fe3_Rdtase_TM_dom"/>
</dbReference>
<dbReference type="Gene3D" id="2.40.30.10">
    <property type="entry name" value="Translation factors"/>
    <property type="match status" value="1"/>
</dbReference>